<dbReference type="InterPro" id="IPR019557">
    <property type="entry name" value="AminoTfrase-like_pln_mobile"/>
</dbReference>
<feature type="compositionally biased region" description="Polar residues" evidence="1">
    <location>
        <begin position="653"/>
        <end position="682"/>
    </location>
</feature>
<evidence type="ECO:0000313" key="4">
    <source>
        <dbReference type="RefSeq" id="XP_019099337.1"/>
    </source>
</evidence>
<reference evidence="3" key="1">
    <citation type="journal article" date="2014" name="Nat. Commun.">
        <title>The emerging biofuel crop Camelina sativa retains a highly undifferentiated hexaploid genome structure.</title>
        <authorList>
            <person name="Kagale S."/>
            <person name="Koh C."/>
            <person name="Nixon J."/>
            <person name="Bollina V."/>
            <person name="Clarke W.E."/>
            <person name="Tuteja R."/>
            <person name="Spillane C."/>
            <person name="Robinson S.J."/>
            <person name="Links M.G."/>
            <person name="Clarke C."/>
            <person name="Higgins E.E."/>
            <person name="Huebert T."/>
            <person name="Sharpe A.G."/>
            <person name="Parkin I.A."/>
        </authorList>
    </citation>
    <scope>NUCLEOTIDE SEQUENCE [LARGE SCALE GENOMIC DNA]</scope>
    <source>
        <strain evidence="3">cv. DH55</strain>
    </source>
</reference>
<evidence type="ECO:0000259" key="2">
    <source>
        <dbReference type="Pfam" id="PF10536"/>
    </source>
</evidence>
<feature type="compositionally biased region" description="Polar residues" evidence="1">
    <location>
        <begin position="860"/>
        <end position="869"/>
    </location>
</feature>
<reference evidence="4" key="2">
    <citation type="submission" date="2025-08" db="UniProtKB">
        <authorList>
            <consortium name="RefSeq"/>
        </authorList>
    </citation>
    <scope>IDENTIFICATION</scope>
    <source>
        <tissue evidence="4">Leaf</tissue>
    </source>
</reference>
<feature type="compositionally biased region" description="Basic and acidic residues" evidence="1">
    <location>
        <begin position="625"/>
        <end position="643"/>
    </location>
</feature>
<feature type="compositionally biased region" description="Basic and acidic residues" evidence="1">
    <location>
        <begin position="587"/>
        <end position="597"/>
    </location>
</feature>
<keyword evidence="3" id="KW-1185">Reference proteome</keyword>
<feature type="domain" description="Aminotransferase-like plant mobile" evidence="2">
    <location>
        <begin position="103"/>
        <end position="462"/>
    </location>
</feature>
<name>A0ABM1RJZ9_CAMSA</name>
<sequence>MDESRGSSDQEDEQIVQVREALMCPDGEKFEILRTARFLNYTTTSILDDDVFELPLDAFVSRPEGFDLEAKVSFSGWGSPSLNWIEWVNAMAELHEKVWKKSGVYEAILSSRYQIKRHDDLFMALIEKWCIETNTFVFPWGEATVTLEDMIVLGGFSVTGNNALAPVKRGGMKEVEEKMKAAKRGIEANLDKRCCGVSSWMKDMMNSGSDIEHEAFIVSWLSRFVFPSSGDVLREKLFPAAIQLAQGVRLGLAPAVLARIYRDLGVLKEHLNGCSERETMVVKSPFQFVQVWALERFMSLQPPGQPSQLKPGEPRIARWHHHGGGQDVYGYPEDIRAVLDSAKESFDYRPYTKPVVNFKFPKFYVEDDCWVRVKSDETVVAFGRCLRFAKLVGLDCIERYHPHRVALQFGYDQDVPGVVPARTETPELAWKDYIRPIADGMLYFPARLHEADVTVRYIRWWKPSVAVLQSEAKTISHMLWASHPKQKQVTTTAAVTTETKAISLSPGKWKTSAAKAEGKGQEVVKKRETETKIETSVTGSKIEVSRADGRSHDSSSYAGSLTGSEQATKHPLKKPEWVQRSSPKPKKSPDRSSDKPECVQTSSARSTKSSDKPKSVQRSSPRSTKSPDRSSGRAADDVKDLKGALRGSGGTRSQGHVTFQLPSSPGRSPSKAHTLSPKQNGSPVKKPRMLPRVADLAKGSSSSPRVPRHTSSVPLPPMRENYRTHHNSTSSRVSKESNTSPNFNGSPSKRKSPRSPEAVNSRGHTNPPSPRVSKGPYWSSPLSGSSSSTRMKQPRSPEAFSSRGNNNPTHLRVSKEKTTSPSDSGSPSSTRKNSSRPSENVNSCGNSSSGDNSVVKRNTDTSITVSNQESPRKNQLDISKANKLLEEMATVQEQVGEDGVVTYQIPKQQFENLSKGVHDVLHDLQSIKFALNIQDN</sequence>
<dbReference type="PANTHER" id="PTHR46033:SF47">
    <property type="entry name" value="SERINE_THREONINE-PROTEIN PHOSPHATASE 7 LONG FORM-LIKE PROTEIN"/>
    <property type="match status" value="1"/>
</dbReference>
<accession>A0ABM1RJZ9</accession>
<protein>
    <submittedName>
        <fullName evidence="4">Uncharacterized protein LOC109132270</fullName>
    </submittedName>
</protein>
<dbReference type="RefSeq" id="XP_019099337.1">
    <property type="nucleotide sequence ID" value="XM_019243792.1"/>
</dbReference>
<feature type="compositionally biased region" description="Polar residues" evidence="1">
    <location>
        <begin position="699"/>
        <end position="713"/>
    </location>
</feature>
<organism evidence="3 4">
    <name type="scientific">Camelina sativa</name>
    <name type="common">False flax</name>
    <name type="synonym">Myagrum sativum</name>
    <dbReference type="NCBI Taxonomy" id="90675"/>
    <lineage>
        <taxon>Eukaryota</taxon>
        <taxon>Viridiplantae</taxon>
        <taxon>Streptophyta</taxon>
        <taxon>Embryophyta</taxon>
        <taxon>Tracheophyta</taxon>
        <taxon>Spermatophyta</taxon>
        <taxon>Magnoliopsida</taxon>
        <taxon>eudicotyledons</taxon>
        <taxon>Gunneridae</taxon>
        <taxon>Pentapetalae</taxon>
        <taxon>rosids</taxon>
        <taxon>malvids</taxon>
        <taxon>Brassicales</taxon>
        <taxon>Brassicaceae</taxon>
        <taxon>Camelineae</taxon>
        <taxon>Camelina</taxon>
    </lineage>
</organism>
<evidence type="ECO:0000313" key="3">
    <source>
        <dbReference type="Proteomes" id="UP000694864"/>
    </source>
</evidence>
<feature type="compositionally biased region" description="Basic and acidic residues" evidence="1">
    <location>
        <begin position="543"/>
        <end position="553"/>
    </location>
</feature>
<feature type="compositionally biased region" description="Polar residues" evidence="1">
    <location>
        <begin position="554"/>
        <end position="566"/>
    </location>
</feature>
<feature type="compositionally biased region" description="Low complexity" evidence="1">
    <location>
        <begin position="779"/>
        <end position="788"/>
    </location>
</feature>
<dbReference type="PANTHER" id="PTHR46033">
    <property type="entry name" value="PROTEIN MAIN-LIKE 2"/>
    <property type="match status" value="1"/>
</dbReference>
<gene>
    <name evidence="4" type="primary">LOC109132270</name>
</gene>
<dbReference type="GeneID" id="109132270"/>
<dbReference type="Proteomes" id="UP000694864">
    <property type="component" value="Chromosome 3"/>
</dbReference>
<feature type="compositionally biased region" description="Basic and acidic residues" evidence="1">
    <location>
        <begin position="516"/>
        <end position="533"/>
    </location>
</feature>
<dbReference type="InterPro" id="IPR044824">
    <property type="entry name" value="MAIN-like"/>
</dbReference>
<proteinExistence type="predicted"/>
<feature type="compositionally biased region" description="Polar residues" evidence="1">
    <location>
        <begin position="727"/>
        <end position="745"/>
    </location>
</feature>
<feature type="compositionally biased region" description="Low complexity" evidence="1">
    <location>
        <begin position="819"/>
        <end position="830"/>
    </location>
</feature>
<dbReference type="Pfam" id="PF10536">
    <property type="entry name" value="PMD"/>
    <property type="match status" value="1"/>
</dbReference>
<evidence type="ECO:0000256" key="1">
    <source>
        <dbReference type="SAM" id="MobiDB-lite"/>
    </source>
</evidence>
<feature type="region of interest" description="Disordered" evidence="1">
    <location>
        <begin position="506"/>
        <end position="874"/>
    </location>
</feature>
<feature type="compositionally biased region" description="Low complexity" evidence="1">
    <location>
        <begin position="838"/>
        <end position="855"/>
    </location>
</feature>